<comment type="caution">
    <text evidence="6">The sequence shown here is derived from an EMBL/GenBank/DDBJ whole genome shotgun (WGS) entry which is preliminary data.</text>
</comment>
<evidence type="ECO:0000256" key="4">
    <source>
        <dbReference type="ARBA" id="ARBA00023136"/>
    </source>
</evidence>
<organism evidence="6 7">
    <name type="scientific">Candidatus Bilophila faecipullorum</name>
    <dbReference type="NCBI Taxonomy" id="2838482"/>
    <lineage>
        <taxon>Bacteria</taxon>
        <taxon>Pseudomonadati</taxon>
        <taxon>Thermodesulfobacteriota</taxon>
        <taxon>Desulfovibrionia</taxon>
        <taxon>Desulfovibrionales</taxon>
        <taxon>Desulfovibrionaceae</taxon>
        <taxon>Bilophila</taxon>
    </lineage>
</organism>
<evidence type="ECO:0000256" key="2">
    <source>
        <dbReference type="ARBA" id="ARBA00022692"/>
    </source>
</evidence>
<reference evidence="6" key="1">
    <citation type="journal article" date="2021" name="PeerJ">
        <title>Extensive microbial diversity within the chicken gut microbiome revealed by metagenomics and culture.</title>
        <authorList>
            <person name="Gilroy R."/>
            <person name="Ravi A."/>
            <person name="Getino M."/>
            <person name="Pursley I."/>
            <person name="Horton D.L."/>
            <person name="Alikhan N.F."/>
            <person name="Baker D."/>
            <person name="Gharbi K."/>
            <person name="Hall N."/>
            <person name="Watson M."/>
            <person name="Adriaenssens E.M."/>
            <person name="Foster-Nyarko E."/>
            <person name="Jarju S."/>
            <person name="Secka A."/>
            <person name="Antonio M."/>
            <person name="Oren A."/>
            <person name="Chaudhuri R.R."/>
            <person name="La Ragione R."/>
            <person name="Hildebrand F."/>
            <person name="Pallen M.J."/>
        </authorList>
    </citation>
    <scope>NUCLEOTIDE SEQUENCE</scope>
    <source>
        <strain evidence="6">ChiSxjej5B17-1746</strain>
    </source>
</reference>
<proteinExistence type="predicted"/>
<reference evidence="6" key="2">
    <citation type="submission" date="2021-04" db="EMBL/GenBank/DDBJ databases">
        <authorList>
            <person name="Gilroy R."/>
        </authorList>
    </citation>
    <scope>NUCLEOTIDE SEQUENCE</scope>
    <source>
        <strain evidence="6">ChiSxjej5B17-1746</strain>
    </source>
</reference>
<sequence length="67" mass="7440">MPHELALWGVYFSPFLPIVMLGVLGALATAFVLNATGLSRWFANPPWVFMALIVIYVCILLPYGMLL</sequence>
<evidence type="ECO:0000313" key="6">
    <source>
        <dbReference type="EMBL" id="HIW78365.1"/>
    </source>
</evidence>
<keyword evidence="3 5" id="KW-1133">Transmembrane helix</keyword>
<feature type="transmembrane region" description="Helical" evidence="5">
    <location>
        <begin position="47"/>
        <end position="66"/>
    </location>
</feature>
<accession>A0A9D1R032</accession>
<feature type="transmembrane region" description="Helical" evidence="5">
    <location>
        <begin position="12"/>
        <end position="35"/>
    </location>
</feature>
<dbReference type="Proteomes" id="UP000824264">
    <property type="component" value="Unassembled WGS sequence"/>
</dbReference>
<name>A0A9D1R032_9BACT</name>
<dbReference type="EMBL" id="DXGI01000156">
    <property type="protein sequence ID" value="HIW78365.1"/>
    <property type="molecule type" value="Genomic_DNA"/>
</dbReference>
<keyword evidence="1" id="KW-1003">Cell membrane</keyword>
<dbReference type="AlphaFoldDB" id="A0A9D1R032"/>
<keyword evidence="4 5" id="KW-0472">Membrane</keyword>
<evidence type="ECO:0000256" key="5">
    <source>
        <dbReference type="SAM" id="Phobius"/>
    </source>
</evidence>
<evidence type="ECO:0000256" key="1">
    <source>
        <dbReference type="ARBA" id="ARBA00022475"/>
    </source>
</evidence>
<evidence type="ECO:0000313" key="7">
    <source>
        <dbReference type="Proteomes" id="UP000824264"/>
    </source>
</evidence>
<dbReference type="Pfam" id="PF07869">
    <property type="entry name" value="DUF1656"/>
    <property type="match status" value="1"/>
</dbReference>
<protein>
    <submittedName>
        <fullName evidence="6">DUF1656 domain-containing protein</fullName>
    </submittedName>
</protein>
<dbReference type="InterPro" id="IPR012451">
    <property type="entry name" value="DUF1656"/>
</dbReference>
<evidence type="ECO:0000256" key="3">
    <source>
        <dbReference type="ARBA" id="ARBA00022989"/>
    </source>
</evidence>
<keyword evidence="2 5" id="KW-0812">Transmembrane</keyword>
<gene>
    <name evidence="6" type="ORF">H9874_04375</name>
</gene>